<keyword evidence="3" id="KW-1185">Reference proteome</keyword>
<dbReference type="AlphaFoldDB" id="A0A081BWW8"/>
<evidence type="ECO:0000256" key="1">
    <source>
        <dbReference type="SAM" id="Phobius"/>
    </source>
</evidence>
<reference evidence="2" key="1">
    <citation type="journal article" date="2015" name="PeerJ">
        <title>First genomic representation of candidate bacterial phylum KSB3 points to enhanced environmental sensing as a trigger of wastewater bulking.</title>
        <authorList>
            <person name="Sekiguchi Y."/>
            <person name="Ohashi A."/>
            <person name="Parks D.H."/>
            <person name="Yamauchi T."/>
            <person name="Tyson G.W."/>
            <person name="Hugenholtz P."/>
        </authorList>
    </citation>
    <scope>NUCLEOTIDE SEQUENCE [LARGE SCALE GENOMIC DNA]</scope>
</reference>
<keyword evidence="1" id="KW-0472">Membrane</keyword>
<dbReference type="STRING" id="1499967.U27_03787"/>
<evidence type="ECO:0000313" key="2">
    <source>
        <dbReference type="EMBL" id="GAK56823.1"/>
    </source>
</evidence>
<feature type="transmembrane region" description="Helical" evidence="1">
    <location>
        <begin position="12"/>
        <end position="32"/>
    </location>
</feature>
<keyword evidence="1" id="KW-1133">Transmembrane helix</keyword>
<accession>A0A081BWW8</accession>
<evidence type="ECO:0008006" key="4">
    <source>
        <dbReference type="Google" id="ProtNLM"/>
    </source>
</evidence>
<feature type="transmembrane region" description="Helical" evidence="1">
    <location>
        <begin position="149"/>
        <end position="170"/>
    </location>
</feature>
<dbReference type="EMBL" id="DF820465">
    <property type="protein sequence ID" value="GAK56823.1"/>
    <property type="molecule type" value="Genomic_DNA"/>
</dbReference>
<keyword evidence="1" id="KW-0812">Transmembrane</keyword>
<feature type="transmembrane region" description="Helical" evidence="1">
    <location>
        <begin position="117"/>
        <end position="142"/>
    </location>
</feature>
<feature type="transmembrane region" description="Helical" evidence="1">
    <location>
        <begin position="79"/>
        <end position="97"/>
    </location>
</feature>
<evidence type="ECO:0000313" key="3">
    <source>
        <dbReference type="Proteomes" id="UP000030661"/>
    </source>
</evidence>
<feature type="transmembrane region" description="Helical" evidence="1">
    <location>
        <begin position="224"/>
        <end position="243"/>
    </location>
</feature>
<proteinExistence type="predicted"/>
<protein>
    <recommendedName>
        <fullName evidence="4">CPBP family intramembrane metalloprotease</fullName>
    </recommendedName>
</protein>
<name>A0A081BWW8_VECG1</name>
<dbReference type="HOGENOM" id="CLU_1114125_0_0_0"/>
<sequence length="249" mass="27532">MKKPIKNTVIVFAHFLVWTVLLGVGGYLFTAYPDNEALGGIALGLNGTVVGIILPLHFKRTKIIAFRWLPAQAEIRKTILISVGFLLFFLLIFPFGFVGNRTTMKVFVNPPAFVPVVITFLFLLFSAISYAFIFWGGLLFMFQKAVGKYLAILLTSALFSLYHLAEFAFISITPGFLLLMFVCALMLTSLTLVLDCVLPTLIIHQILQSLDFLTMAHNPFSDPAGLIANAMLLAISLGIYLLIFKGSVK</sequence>
<dbReference type="Proteomes" id="UP000030661">
    <property type="component" value="Unassembled WGS sequence"/>
</dbReference>
<feature type="transmembrane region" description="Helical" evidence="1">
    <location>
        <begin position="176"/>
        <end position="203"/>
    </location>
</feature>
<organism evidence="2">
    <name type="scientific">Vecturithrix granuli</name>
    <dbReference type="NCBI Taxonomy" id="1499967"/>
    <lineage>
        <taxon>Bacteria</taxon>
        <taxon>Candidatus Moduliflexota</taxon>
        <taxon>Candidatus Vecturitrichia</taxon>
        <taxon>Candidatus Vecturitrichales</taxon>
        <taxon>Candidatus Vecturitrichaceae</taxon>
        <taxon>Candidatus Vecturithrix</taxon>
    </lineage>
</organism>
<feature type="transmembrane region" description="Helical" evidence="1">
    <location>
        <begin position="38"/>
        <end position="58"/>
    </location>
</feature>
<gene>
    <name evidence="2" type="ORF">U27_03787</name>
</gene>